<gene>
    <name evidence="9" type="ORF">SISNIDRAFT_486170</name>
</gene>
<dbReference type="Gene3D" id="1.25.10.70">
    <property type="match status" value="1"/>
</dbReference>
<dbReference type="STRING" id="1314777.A0A164TUM5"/>
<evidence type="ECO:0000256" key="1">
    <source>
        <dbReference type="ARBA" id="ARBA00004567"/>
    </source>
</evidence>
<evidence type="ECO:0000313" key="10">
    <source>
        <dbReference type="Proteomes" id="UP000076722"/>
    </source>
</evidence>
<evidence type="ECO:0000256" key="3">
    <source>
        <dbReference type="ARBA" id="ARBA00022816"/>
    </source>
</evidence>
<dbReference type="GO" id="GO:0006606">
    <property type="term" value="P:protein import into nucleus"/>
    <property type="evidence" value="ECO:0007669"/>
    <property type="project" value="TreeGrafter"/>
</dbReference>
<dbReference type="InterPro" id="IPR044840">
    <property type="entry name" value="Nup188"/>
</dbReference>
<dbReference type="PANTHER" id="PTHR31431">
    <property type="entry name" value="NUCLEOPORIN NUP188 HOMOLOG"/>
    <property type="match status" value="1"/>
</dbReference>
<keyword evidence="5" id="KW-0811">Translocation</keyword>
<dbReference type="InterPro" id="IPR048883">
    <property type="entry name" value="Nup188_N-subdom_III"/>
</dbReference>
<dbReference type="PANTHER" id="PTHR31431:SF1">
    <property type="entry name" value="NUCLEOPORIN NUP188"/>
    <property type="match status" value="1"/>
</dbReference>
<sequence length="1959" mass="217170">MASSSTRSDLIDATFHSLYTQLSNPSESTSSEQIVQSLQFRLSKLKNCTEPYGKPNEASRAKVEKGSVKLDDGSTINVEDEDKTYVWAISERFGIDEVDALVTLRSFLYNEGLPDRVMGEEKDTLIADLLEAITPFHFEERLSILRLFIPLFRGYENPLDPVHEIAQKILPDILDVPSKFPHTLTEQYLRRGTQELPPKLLSNPRSASRIAKQNLREQLSLLEVLFWSIWSYVPCDGPLTLAIFDAGYKSDLGAVQKNATLLLDEEGSRILHDIESIWILLFIETLNLEKVTDDEIHDIGGFTLTTDPKVVVDIHNRVMSNLDPRYSPVILAWATMLQRFFSSMKDLADLPPKYKPILHIIQPPVNSHTTKIPDRIFKSMIDYATRHDVLCFERLQALVSSSPLFNTAAAWSSNSALADPNAIAYRSVLKGLLIATSELVQLEYLPNPSLFLELWMTLFGNGEGQSVAPLCRQYWDFDYKVNASRRAILDMTRAYFPVYINPIVRLLRSMAGSGSLPVEIGVDAADEDGAVCSSYVFHYLRELQSFTVIASAAQLSGPEALFQKRSDGRSYTNTKSMRLPGGSMLPLHSVGTILTQSSAPDEGIAISWEHTHSGWSLLLDILRGYVKHRTGALRVAHGVPVNRPSSKVINFTLADIGIQSAAESEETVTNILDLIRTVVQNKVDIAAQLIESLEDSIGESTAQGADLVELTTSILEDSLRQSSQSRRAPPIRLIVSAISVLSSLLPLPSFSSRVWLYLRTSTVLLGSSRGSTSTPANLVMERASGTYTITLSVLDLVRALFDEALASLLVSESSLSIKLEILRRAVVFVHTEIWIGHSGWKYSQLGDRFDISRKVSSLYADILRNASISSGVSTGPFAELANFIVDNFIYHGTSSSVNPLVSSLANGRELLFRLFRERRYSDARRFVQLLESHLLLTRTLLSRKLAAPANARLTLLEQLLCSSSPIASSSISRPRFTIEPIDTIASYTWDRALGRTAPLEAIKLVTALCDSLARLQPPQSIVSHLADAETTAAKLIRIARHPYDDLALRDAVWDFINLAVETQPAFSSFFITGRSATPRSIADNEETEKKGTKRVTALSVARETIEGWKNLWEFNPHVLASAVRFLDIAWQHFSDHSDSLNVVRKDGNFWKSLIALANEELGPAPDCVIGDEIQIDGEIHSNLHDAVATYSYRATAKAKALHLLSVEIQEAAPLEGGDSPSSVVILELLRKEDVLTEHLMEAVSTSFKPDLHSSLMDDLDTFFPAIALESLNLRDLPSDRGFGDDYLYFIRDVRRRTRTLLSSEHHLAAKVEQVIYATYSINLNWSLADSQIALTKSWSDLLSSVISTARKDSKIRENALTLAKSISNIISSETRAGIVMQNVHSERLKILLALLQIAWFGKPLSKTEIVHFVEMAGHLAEIITSEIFPPNASFARDCKAPFHRTLLQILFYVAKRGRELNSGNDHMKTDDRMTLAKSVHVGLLLVIDGLCGLFDIIKVDDSDMLQHELNLFISVFHECTRMELDLPPSLWFSKCLELGLIRISVELLALLFARNGVQPDRILPLLSFYMTIVEYPSAAERLATEGIMAACSRLSADAPSEVWCSVISIVSSLIASIGSRGTFVELDLCAFIEVHGERIGQAFAWTVDETLSSSIVDEMQRLSEMFRLMAEACSAGFRRDTTPMNILRAFCEPALTFLQQLNYAFTHPNHLASLLEISGTLDPPKTGDGLSPSTTHSLADLLDVSKRPVESRYIYRLLLTASNLVATLSTISGSQGILSREELERKDLTITLLVPHIKVNLSEPASLGTISELASRACDMLEATVRLSNSAPTTNANRTTPSLDTNKIKSAAQHMAEASLIFIATQTVAWLSKSLSEHSGNMDVEELGMQESTGHHDGRLRQTISADRARRNMTGELVGEIVSLMRRCQATLEKSGVTKSENIALLLKTFLEDRASAYL</sequence>
<reference evidence="9 10" key="1">
    <citation type="journal article" date="2016" name="Mol. Biol. Evol.">
        <title>Comparative Genomics of Early-Diverging Mushroom-Forming Fungi Provides Insights into the Origins of Lignocellulose Decay Capabilities.</title>
        <authorList>
            <person name="Nagy L.G."/>
            <person name="Riley R."/>
            <person name="Tritt A."/>
            <person name="Adam C."/>
            <person name="Daum C."/>
            <person name="Floudas D."/>
            <person name="Sun H."/>
            <person name="Yadav J.S."/>
            <person name="Pangilinan J."/>
            <person name="Larsson K.H."/>
            <person name="Matsuura K."/>
            <person name="Barry K."/>
            <person name="Labutti K."/>
            <person name="Kuo R."/>
            <person name="Ohm R.A."/>
            <person name="Bhattacharya S.S."/>
            <person name="Shirouzu T."/>
            <person name="Yoshinaga Y."/>
            <person name="Martin F.M."/>
            <person name="Grigoriev I.V."/>
            <person name="Hibbett D.S."/>
        </authorList>
    </citation>
    <scope>NUCLEOTIDE SEQUENCE [LARGE SCALE GENOMIC DNA]</scope>
    <source>
        <strain evidence="9 10">HHB9708</strain>
    </source>
</reference>
<dbReference type="GO" id="GO:0051028">
    <property type="term" value="P:mRNA transport"/>
    <property type="evidence" value="ECO:0007669"/>
    <property type="project" value="UniProtKB-KW"/>
</dbReference>
<feature type="domain" description="Nucleoporin Nup188 N-terminal subdomain III" evidence="8">
    <location>
        <begin position="659"/>
        <end position="1074"/>
    </location>
</feature>
<evidence type="ECO:0000256" key="5">
    <source>
        <dbReference type="ARBA" id="ARBA00023010"/>
    </source>
</evidence>
<dbReference type="Pfam" id="PF21093">
    <property type="entry name" value="Nup188_N-subdom_III"/>
    <property type="match status" value="1"/>
</dbReference>
<proteinExistence type="predicted"/>
<evidence type="ECO:0000259" key="8">
    <source>
        <dbReference type="Pfam" id="PF21093"/>
    </source>
</evidence>
<evidence type="ECO:0000256" key="6">
    <source>
        <dbReference type="ARBA" id="ARBA00023132"/>
    </source>
</evidence>
<keyword evidence="4" id="KW-0653">Protein transport</keyword>
<keyword evidence="6" id="KW-0906">Nuclear pore complex</keyword>
<dbReference type="EMBL" id="KV419409">
    <property type="protein sequence ID" value="KZS92650.1"/>
    <property type="molecule type" value="Genomic_DNA"/>
</dbReference>
<dbReference type="GO" id="GO:0017056">
    <property type="term" value="F:structural constituent of nuclear pore"/>
    <property type="evidence" value="ECO:0007669"/>
    <property type="project" value="InterPro"/>
</dbReference>
<evidence type="ECO:0000256" key="4">
    <source>
        <dbReference type="ARBA" id="ARBA00022927"/>
    </source>
</evidence>
<keyword evidence="10" id="KW-1185">Reference proteome</keyword>
<accession>A0A164TUM5</accession>
<dbReference type="GO" id="GO:0006405">
    <property type="term" value="P:RNA export from nucleus"/>
    <property type="evidence" value="ECO:0007669"/>
    <property type="project" value="TreeGrafter"/>
</dbReference>
<organism evidence="9 10">
    <name type="scientific">Sistotremastrum niveocremeum HHB9708</name>
    <dbReference type="NCBI Taxonomy" id="1314777"/>
    <lineage>
        <taxon>Eukaryota</taxon>
        <taxon>Fungi</taxon>
        <taxon>Dikarya</taxon>
        <taxon>Basidiomycota</taxon>
        <taxon>Agaricomycotina</taxon>
        <taxon>Agaricomycetes</taxon>
        <taxon>Sistotremastrales</taxon>
        <taxon>Sistotremastraceae</taxon>
        <taxon>Sertulicium</taxon>
        <taxon>Sertulicium niveocremeum</taxon>
    </lineage>
</organism>
<name>A0A164TUM5_9AGAM</name>
<keyword evidence="2" id="KW-0813">Transport</keyword>
<dbReference type="GO" id="GO:0044611">
    <property type="term" value="C:nuclear pore inner ring"/>
    <property type="evidence" value="ECO:0007669"/>
    <property type="project" value="TreeGrafter"/>
</dbReference>
<keyword evidence="7" id="KW-0539">Nucleus</keyword>
<evidence type="ECO:0000256" key="2">
    <source>
        <dbReference type="ARBA" id="ARBA00022448"/>
    </source>
</evidence>
<evidence type="ECO:0000256" key="7">
    <source>
        <dbReference type="ARBA" id="ARBA00023242"/>
    </source>
</evidence>
<dbReference type="Proteomes" id="UP000076722">
    <property type="component" value="Unassembled WGS sequence"/>
</dbReference>
<keyword evidence="3" id="KW-0509">mRNA transport</keyword>
<protein>
    <recommendedName>
        <fullName evidence="8">Nucleoporin Nup188 N-terminal subdomain III domain-containing protein</fullName>
    </recommendedName>
</protein>
<comment type="subcellular location">
    <subcellularLocation>
        <location evidence="1">Nucleus</location>
        <location evidence="1">Nuclear pore complex</location>
    </subcellularLocation>
</comment>
<evidence type="ECO:0000313" key="9">
    <source>
        <dbReference type="EMBL" id="KZS92650.1"/>
    </source>
</evidence>
<dbReference type="OrthoDB" id="102511at2759"/>